<evidence type="ECO:0000256" key="3">
    <source>
        <dbReference type="ARBA" id="ARBA00022964"/>
    </source>
</evidence>
<gene>
    <name evidence="7" type="ORF">KCU98_g14518</name>
</gene>
<evidence type="ECO:0000256" key="2">
    <source>
        <dbReference type="ARBA" id="ARBA00022723"/>
    </source>
</evidence>
<dbReference type="InterPro" id="IPR045054">
    <property type="entry name" value="P4HA-like"/>
</dbReference>
<keyword evidence="4" id="KW-0560">Oxidoreductase</keyword>
<feature type="domain" description="Prolyl 4-hydroxylase alpha subunit" evidence="6">
    <location>
        <begin position="34"/>
        <end position="243"/>
    </location>
</feature>
<proteinExistence type="predicted"/>
<dbReference type="Pfam" id="PF13640">
    <property type="entry name" value="2OG-FeII_Oxy_3"/>
    <property type="match status" value="1"/>
</dbReference>
<reference evidence="7" key="1">
    <citation type="journal article" date="2021" name="J Fungi (Basel)">
        <title>Virulence traits and population genomics of the black yeast Aureobasidium melanogenum.</title>
        <authorList>
            <person name="Cernosa A."/>
            <person name="Sun X."/>
            <person name="Gostincar C."/>
            <person name="Fang C."/>
            <person name="Gunde-Cimerman N."/>
            <person name="Song Z."/>
        </authorList>
    </citation>
    <scope>NUCLEOTIDE SEQUENCE</scope>
    <source>
        <strain evidence="7">EXF-9298</strain>
    </source>
</reference>
<evidence type="ECO:0000313" key="8">
    <source>
        <dbReference type="Proteomes" id="UP000729357"/>
    </source>
</evidence>
<dbReference type="GO" id="GO:0005783">
    <property type="term" value="C:endoplasmic reticulum"/>
    <property type="evidence" value="ECO:0007669"/>
    <property type="project" value="TreeGrafter"/>
</dbReference>
<feature type="non-terminal residue" evidence="7">
    <location>
        <position position="1"/>
    </location>
</feature>
<dbReference type="GO" id="GO:0004656">
    <property type="term" value="F:procollagen-proline 4-dioxygenase activity"/>
    <property type="evidence" value="ECO:0007669"/>
    <property type="project" value="TreeGrafter"/>
</dbReference>
<sequence length="256" mass="29347">MQSLPPDFLLTPTSGATVTRIDFTNTPLPEYADLQAFVIDNALTSSECTTLLSAAEISGTWQRAMIQVGNGRQRQEDDQRKCGRLIWDSSDVAQRIWNRIKSFVLEIAKLDRQAEITGGSAVMRDEVWEASRLNERMRFLRYEGGEYFRVHEDGVYQTADGSERSFFTFHLYLNGHGEINNASATDDDTLQGGATTFHSHNMKREYDVLPKTGRVLIFQHRNLWHSGDDVVQGVKYTMRSDILYKRVERIQQRSEE</sequence>
<dbReference type="Gene3D" id="2.60.120.620">
    <property type="entry name" value="q2cbj1_9rhob like domain"/>
    <property type="match status" value="1"/>
</dbReference>
<comment type="caution">
    <text evidence="7">The sequence shown here is derived from an EMBL/GenBank/DDBJ whole genome shotgun (WGS) entry which is preliminary data.</text>
</comment>
<evidence type="ECO:0000256" key="5">
    <source>
        <dbReference type="ARBA" id="ARBA00023004"/>
    </source>
</evidence>
<dbReference type="GO" id="GO:0005506">
    <property type="term" value="F:iron ion binding"/>
    <property type="evidence" value="ECO:0007669"/>
    <property type="project" value="InterPro"/>
</dbReference>
<keyword evidence="2" id="KW-0479">Metal-binding</keyword>
<keyword evidence="5" id="KW-0408">Iron</keyword>
<name>A0A9P8FEV0_AURME</name>
<dbReference type="GO" id="GO:0031418">
    <property type="term" value="F:L-ascorbic acid binding"/>
    <property type="evidence" value="ECO:0007669"/>
    <property type="project" value="InterPro"/>
</dbReference>
<evidence type="ECO:0000313" key="7">
    <source>
        <dbReference type="EMBL" id="KAG9970381.1"/>
    </source>
</evidence>
<dbReference type="EMBL" id="JAHFXS010002896">
    <property type="protein sequence ID" value="KAG9970381.1"/>
    <property type="molecule type" value="Genomic_DNA"/>
</dbReference>
<evidence type="ECO:0000259" key="6">
    <source>
        <dbReference type="SMART" id="SM00702"/>
    </source>
</evidence>
<organism evidence="7 8">
    <name type="scientific">Aureobasidium melanogenum</name>
    <name type="common">Aureobasidium pullulans var. melanogenum</name>
    <dbReference type="NCBI Taxonomy" id="46634"/>
    <lineage>
        <taxon>Eukaryota</taxon>
        <taxon>Fungi</taxon>
        <taxon>Dikarya</taxon>
        <taxon>Ascomycota</taxon>
        <taxon>Pezizomycotina</taxon>
        <taxon>Dothideomycetes</taxon>
        <taxon>Dothideomycetidae</taxon>
        <taxon>Dothideales</taxon>
        <taxon>Saccotheciaceae</taxon>
        <taxon>Aureobasidium</taxon>
    </lineage>
</organism>
<accession>A0A9P8FEV0</accession>
<keyword evidence="3" id="KW-0223">Dioxygenase</keyword>
<dbReference type="AlphaFoldDB" id="A0A9P8FEV0"/>
<dbReference type="PANTHER" id="PTHR10869">
    <property type="entry name" value="PROLYL 4-HYDROXYLASE ALPHA SUBUNIT"/>
    <property type="match status" value="1"/>
</dbReference>
<reference evidence="7" key="2">
    <citation type="submission" date="2021-08" db="EMBL/GenBank/DDBJ databases">
        <authorList>
            <person name="Gostincar C."/>
            <person name="Sun X."/>
            <person name="Song Z."/>
            <person name="Gunde-Cimerman N."/>
        </authorList>
    </citation>
    <scope>NUCLEOTIDE SEQUENCE</scope>
    <source>
        <strain evidence="7">EXF-9298</strain>
    </source>
</reference>
<evidence type="ECO:0000256" key="4">
    <source>
        <dbReference type="ARBA" id="ARBA00023002"/>
    </source>
</evidence>
<dbReference type="PANTHER" id="PTHR10869:SF241">
    <property type="entry name" value="FE2OG DIOXYGENASE DOMAIN-CONTAINING PROTEIN"/>
    <property type="match status" value="1"/>
</dbReference>
<keyword evidence="8" id="KW-1185">Reference proteome</keyword>
<evidence type="ECO:0000256" key="1">
    <source>
        <dbReference type="ARBA" id="ARBA00001961"/>
    </source>
</evidence>
<comment type="cofactor">
    <cofactor evidence="1">
        <name>L-ascorbate</name>
        <dbReference type="ChEBI" id="CHEBI:38290"/>
    </cofactor>
</comment>
<dbReference type="Proteomes" id="UP000729357">
    <property type="component" value="Unassembled WGS sequence"/>
</dbReference>
<dbReference type="SMART" id="SM00702">
    <property type="entry name" value="P4Hc"/>
    <property type="match status" value="1"/>
</dbReference>
<protein>
    <recommendedName>
        <fullName evidence="6">Prolyl 4-hydroxylase alpha subunit domain-containing protein</fullName>
    </recommendedName>
</protein>
<dbReference type="InterPro" id="IPR044862">
    <property type="entry name" value="Pro_4_hyd_alph_FE2OG_OXY"/>
</dbReference>
<dbReference type="InterPro" id="IPR006620">
    <property type="entry name" value="Pro_4_hyd_alph"/>
</dbReference>